<dbReference type="HOGENOM" id="CLU_119426_0_1_4"/>
<dbReference type="AlphaFoldDB" id="W0SEE6"/>
<evidence type="ECO:0000256" key="1">
    <source>
        <dbReference type="PIRSR" id="PIRSR014972-1"/>
    </source>
</evidence>
<dbReference type="InterPro" id="IPR029069">
    <property type="entry name" value="HotDog_dom_sf"/>
</dbReference>
<feature type="active site" evidence="1">
    <location>
        <position position="43"/>
    </location>
</feature>
<organism evidence="4 5">
    <name type="scientific">Sulfuritalea hydrogenivorans sk43H</name>
    <dbReference type="NCBI Taxonomy" id="1223802"/>
    <lineage>
        <taxon>Bacteria</taxon>
        <taxon>Pseudomonadati</taxon>
        <taxon>Pseudomonadota</taxon>
        <taxon>Betaproteobacteria</taxon>
        <taxon>Nitrosomonadales</taxon>
        <taxon>Sterolibacteriaceae</taxon>
        <taxon>Sulfuritalea</taxon>
    </lineage>
</organism>
<dbReference type="OrthoDB" id="8526175at2"/>
<evidence type="ECO:0000256" key="2">
    <source>
        <dbReference type="PIRSR" id="PIRSR014972-2"/>
    </source>
</evidence>
<dbReference type="KEGG" id="shd:SUTH_01618"/>
<evidence type="ECO:0000313" key="5">
    <source>
        <dbReference type="Proteomes" id="UP000031637"/>
    </source>
</evidence>
<accession>W0SEE6</accession>
<feature type="active site" evidence="1">
    <location>
        <position position="69"/>
    </location>
</feature>
<proteinExistence type="predicted"/>
<dbReference type="RefSeq" id="WP_041098388.1">
    <property type="nucleotide sequence ID" value="NZ_AP012547.1"/>
</dbReference>
<gene>
    <name evidence="4" type="ORF">SUTH_01618</name>
</gene>
<reference evidence="4 5" key="1">
    <citation type="journal article" date="2014" name="Syst. Appl. Microbiol.">
        <title>Complete genomes of freshwater sulfur oxidizers Sulfuricella denitrificans skB26 and Sulfuritalea hydrogenivorans sk43H: genetic insights into the sulfur oxidation pathway of betaproteobacteria.</title>
        <authorList>
            <person name="Watanabe T."/>
            <person name="Kojima H."/>
            <person name="Fukui M."/>
        </authorList>
    </citation>
    <scope>NUCLEOTIDE SEQUENCE [LARGE SCALE GENOMIC DNA]</scope>
    <source>
        <strain evidence="4">DSM22779</strain>
    </source>
</reference>
<feature type="binding site" evidence="2">
    <location>
        <position position="113"/>
    </location>
    <ligand>
        <name>substrate</name>
    </ligand>
</feature>
<evidence type="ECO:0000313" key="4">
    <source>
        <dbReference type="EMBL" id="BAO29411.1"/>
    </source>
</evidence>
<evidence type="ECO:0000259" key="3">
    <source>
        <dbReference type="Pfam" id="PF22636"/>
    </source>
</evidence>
<dbReference type="PANTHER" id="PTHR36934">
    <property type="entry name" value="BLR0278 PROTEIN"/>
    <property type="match status" value="1"/>
</dbReference>
<dbReference type="PIRSF" id="PIRSF014972">
    <property type="entry name" value="FlK"/>
    <property type="match status" value="1"/>
</dbReference>
<feature type="binding site" evidence="2">
    <location>
        <position position="62"/>
    </location>
    <ligand>
        <name>substrate</name>
    </ligand>
</feature>
<feature type="domain" description="Fluoroacetyl-CoA-specific thioesterase-like" evidence="3">
    <location>
        <begin position="18"/>
        <end position="117"/>
    </location>
</feature>
<keyword evidence="5" id="KW-1185">Reference proteome</keyword>
<protein>
    <submittedName>
        <fullName evidence="4">Thioesterase</fullName>
    </submittedName>
</protein>
<name>W0SEE6_9PROT</name>
<dbReference type="Pfam" id="PF22636">
    <property type="entry name" value="FlK"/>
    <property type="match status" value="1"/>
</dbReference>
<dbReference type="STRING" id="1223802.SUTH_01618"/>
<dbReference type="Proteomes" id="UP000031637">
    <property type="component" value="Chromosome"/>
</dbReference>
<feature type="active site" evidence="1">
    <location>
        <position position="35"/>
    </location>
</feature>
<dbReference type="SUPFAM" id="SSF54637">
    <property type="entry name" value="Thioesterase/thiol ester dehydrase-isomerase"/>
    <property type="match status" value="1"/>
</dbReference>
<feature type="binding site" evidence="2">
    <location>
        <position position="62"/>
    </location>
    <ligand>
        <name>CoA</name>
        <dbReference type="ChEBI" id="CHEBI:57287"/>
    </ligand>
</feature>
<dbReference type="EMBL" id="AP012547">
    <property type="protein sequence ID" value="BAO29411.1"/>
    <property type="molecule type" value="Genomic_DNA"/>
</dbReference>
<dbReference type="PANTHER" id="PTHR36934:SF1">
    <property type="entry name" value="THIOESTERASE DOMAIN-CONTAINING PROTEIN"/>
    <property type="match status" value="1"/>
</dbReference>
<dbReference type="InterPro" id="IPR054485">
    <property type="entry name" value="FlK-like_dom"/>
</dbReference>
<sequence>MSETLQAGLSATRRVEIDRDRTISFMGDDCRVYSTPNLLYDIEMACRDLLLEHIDPGKDSVGTRVELDHVGATLLGMWVEITVTLTAVNGGAVSFDFTARDSVEEVARGKHNRFIVGVEKTAQRLKAKLAKAS</sequence>
<dbReference type="InterPro" id="IPR025540">
    <property type="entry name" value="FlK"/>
</dbReference>
<dbReference type="Gene3D" id="3.10.129.10">
    <property type="entry name" value="Hotdog Thioesterase"/>
    <property type="match status" value="1"/>
</dbReference>